<protein>
    <submittedName>
        <fullName evidence="1">Uncharacterized protein</fullName>
    </submittedName>
</protein>
<organism evidence="1 2">
    <name type="scientific">Meloidogyne graminicola</name>
    <dbReference type="NCBI Taxonomy" id="189291"/>
    <lineage>
        <taxon>Eukaryota</taxon>
        <taxon>Metazoa</taxon>
        <taxon>Ecdysozoa</taxon>
        <taxon>Nematoda</taxon>
        <taxon>Chromadorea</taxon>
        <taxon>Rhabditida</taxon>
        <taxon>Tylenchina</taxon>
        <taxon>Tylenchomorpha</taxon>
        <taxon>Tylenchoidea</taxon>
        <taxon>Meloidogynidae</taxon>
        <taxon>Meloidogyninae</taxon>
        <taxon>Meloidogyne</taxon>
    </lineage>
</organism>
<keyword evidence="2" id="KW-1185">Reference proteome</keyword>
<comment type="caution">
    <text evidence="1">The sequence shown here is derived from an EMBL/GenBank/DDBJ whole genome shotgun (WGS) entry which is preliminary data.</text>
</comment>
<dbReference type="EMBL" id="JABEBT010000010">
    <property type="protein sequence ID" value="KAF7638756.1"/>
    <property type="molecule type" value="Genomic_DNA"/>
</dbReference>
<dbReference type="OrthoDB" id="5824014at2759"/>
<dbReference type="AlphaFoldDB" id="A0A8T0A0E2"/>
<name>A0A8T0A0E2_9BILA</name>
<evidence type="ECO:0000313" key="2">
    <source>
        <dbReference type="Proteomes" id="UP000605970"/>
    </source>
</evidence>
<accession>A0A8T0A0E2</accession>
<proteinExistence type="predicted"/>
<dbReference type="Proteomes" id="UP000605970">
    <property type="component" value="Unassembled WGS sequence"/>
</dbReference>
<reference evidence="1" key="1">
    <citation type="journal article" date="2020" name="Ecol. Evol.">
        <title>Genome structure and content of the rice root-knot nematode (Meloidogyne graminicola).</title>
        <authorList>
            <person name="Phan N.T."/>
            <person name="Danchin E.G.J."/>
            <person name="Klopp C."/>
            <person name="Perfus-Barbeoch L."/>
            <person name="Kozlowski D.K."/>
            <person name="Koutsovoulos G.D."/>
            <person name="Lopez-Roques C."/>
            <person name="Bouchez O."/>
            <person name="Zahm M."/>
            <person name="Besnard G."/>
            <person name="Bellafiore S."/>
        </authorList>
    </citation>
    <scope>NUCLEOTIDE SEQUENCE</scope>
    <source>
        <strain evidence="1">VN-18</strain>
    </source>
</reference>
<gene>
    <name evidence="1" type="ORF">Mgra_00001837</name>
</gene>
<sequence>MHLTKCFLENKDNIQISSASLYDFVPRYQTLIDGEILLILHNIKKHAILDLKRNILHDIKEEYLPNNYISHGFYFPKSTSNELIELGNIIN</sequence>
<evidence type="ECO:0000313" key="1">
    <source>
        <dbReference type="EMBL" id="KAF7638756.1"/>
    </source>
</evidence>